<gene>
    <name evidence="1" type="ORF">TBIB3V08_LOCUS4295</name>
</gene>
<evidence type="ECO:0000313" key="1">
    <source>
        <dbReference type="EMBL" id="CAD7441849.1"/>
    </source>
</evidence>
<reference evidence="1" key="1">
    <citation type="submission" date="2020-11" db="EMBL/GenBank/DDBJ databases">
        <authorList>
            <person name="Tran Van P."/>
        </authorList>
    </citation>
    <scope>NUCLEOTIDE SEQUENCE</scope>
</reference>
<proteinExistence type="predicted"/>
<dbReference type="EMBL" id="OD565464">
    <property type="protein sequence ID" value="CAD7441849.1"/>
    <property type="molecule type" value="Genomic_DNA"/>
</dbReference>
<protein>
    <submittedName>
        <fullName evidence="1">Uncharacterized protein</fullName>
    </submittedName>
</protein>
<name>A0A7R9HZI4_9NEOP</name>
<accession>A0A7R9HZI4</accession>
<dbReference type="AlphaFoldDB" id="A0A7R9HZI4"/>
<sequence>MCGETWQARNDSSSIKRGMIIQNNSSDVKDLPEISTVTLELQHSTVLSKQFLIKYHQAILTLLLINRLSITLRHPVATGLFRPAPTVALHRPSYYKQADISVANLLEAIHNWDEEETIYRIYTHIDMEDEYDIGVCELGTYRTNTVHIFSSLHVVLQLSRAIDQCLQGCLCDPCGLGWADETITPMQWPRMAWTLGVMVYSLTSNGVSIPVGFFGLGPHKVVQ</sequence>
<organism evidence="1">
    <name type="scientific">Timema bartmani</name>
    <dbReference type="NCBI Taxonomy" id="61472"/>
    <lineage>
        <taxon>Eukaryota</taxon>
        <taxon>Metazoa</taxon>
        <taxon>Ecdysozoa</taxon>
        <taxon>Arthropoda</taxon>
        <taxon>Hexapoda</taxon>
        <taxon>Insecta</taxon>
        <taxon>Pterygota</taxon>
        <taxon>Neoptera</taxon>
        <taxon>Polyneoptera</taxon>
        <taxon>Phasmatodea</taxon>
        <taxon>Timematodea</taxon>
        <taxon>Timematoidea</taxon>
        <taxon>Timematidae</taxon>
        <taxon>Timema</taxon>
    </lineage>
</organism>